<dbReference type="InterPro" id="IPR013325">
    <property type="entry name" value="RNA_pol_sigma_r2"/>
</dbReference>
<dbReference type="PANTHER" id="PTHR43133:SF8">
    <property type="entry name" value="RNA POLYMERASE SIGMA FACTOR HI_1459-RELATED"/>
    <property type="match status" value="1"/>
</dbReference>
<reference evidence="8 9" key="1">
    <citation type="submission" date="2020-10" db="EMBL/GenBank/DDBJ databases">
        <title>Wide distribution of Phycisphaera-like planctomycetes from WD2101 soil group in peatlands and genome analysis of the first cultivated representative.</title>
        <authorList>
            <person name="Dedysh S.N."/>
            <person name="Beletsky A.V."/>
            <person name="Ivanova A."/>
            <person name="Kulichevskaya I.S."/>
            <person name="Suzina N.E."/>
            <person name="Philippov D.A."/>
            <person name="Rakitin A.L."/>
            <person name="Mardanov A.V."/>
            <person name="Ravin N.V."/>
        </authorList>
    </citation>
    <scope>NUCLEOTIDE SEQUENCE [LARGE SCALE GENOMIC DNA]</scope>
    <source>
        <strain evidence="8 9">M1803</strain>
    </source>
</reference>
<dbReference type="Proteomes" id="UP000593765">
    <property type="component" value="Chromosome"/>
</dbReference>
<comment type="similarity">
    <text evidence="1">Belongs to the sigma-70 factor family. ECF subfamily.</text>
</comment>
<dbReference type="EMBL" id="CP063458">
    <property type="protein sequence ID" value="QOV90598.1"/>
    <property type="molecule type" value="Genomic_DNA"/>
</dbReference>
<dbReference type="Pfam" id="PF04545">
    <property type="entry name" value="Sigma70_r4"/>
    <property type="match status" value="1"/>
</dbReference>
<keyword evidence="4" id="KW-0238">DNA-binding</keyword>
<dbReference type="SUPFAM" id="SSF88659">
    <property type="entry name" value="Sigma3 and sigma4 domains of RNA polymerase sigma factors"/>
    <property type="match status" value="1"/>
</dbReference>
<keyword evidence="9" id="KW-1185">Reference proteome</keyword>
<dbReference type="InterPro" id="IPR014284">
    <property type="entry name" value="RNA_pol_sigma-70_dom"/>
</dbReference>
<feature type="region of interest" description="Disordered" evidence="6">
    <location>
        <begin position="93"/>
        <end position="113"/>
    </location>
</feature>
<protein>
    <submittedName>
        <fullName evidence="8">Sigma-70 family RNA polymerase sigma factor</fullName>
    </submittedName>
</protein>
<dbReference type="SUPFAM" id="SSF88946">
    <property type="entry name" value="Sigma2 domain of RNA polymerase sigma factors"/>
    <property type="match status" value="1"/>
</dbReference>
<feature type="domain" description="RNA polymerase sigma-70 region 4" evidence="7">
    <location>
        <begin position="122"/>
        <end position="170"/>
    </location>
</feature>
<dbReference type="RefSeq" id="WP_206293691.1">
    <property type="nucleotide sequence ID" value="NZ_CP063458.1"/>
</dbReference>
<dbReference type="InterPro" id="IPR039425">
    <property type="entry name" value="RNA_pol_sigma-70-like"/>
</dbReference>
<name>A0A7M2WYM2_9BACT</name>
<evidence type="ECO:0000256" key="3">
    <source>
        <dbReference type="ARBA" id="ARBA00023082"/>
    </source>
</evidence>
<dbReference type="InterPro" id="IPR007630">
    <property type="entry name" value="RNA_pol_sigma70_r4"/>
</dbReference>
<dbReference type="Gene3D" id="1.10.10.10">
    <property type="entry name" value="Winged helix-like DNA-binding domain superfamily/Winged helix DNA-binding domain"/>
    <property type="match status" value="1"/>
</dbReference>
<keyword evidence="3" id="KW-0731">Sigma factor</keyword>
<organism evidence="8 9">
    <name type="scientific">Humisphaera borealis</name>
    <dbReference type="NCBI Taxonomy" id="2807512"/>
    <lineage>
        <taxon>Bacteria</taxon>
        <taxon>Pseudomonadati</taxon>
        <taxon>Planctomycetota</taxon>
        <taxon>Phycisphaerae</taxon>
        <taxon>Tepidisphaerales</taxon>
        <taxon>Tepidisphaeraceae</taxon>
        <taxon>Humisphaera</taxon>
    </lineage>
</organism>
<dbReference type="CDD" id="cd06171">
    <property type="entry name" value="Sigma70_r4"/>
    <property type="match status" value="1"/>
</dbReference>
<dbReference type="GO" id="GO:0003677">
    <property type="term" value="F:DNA binding"/>
    <property type="evidence" value="ECO:0007669"/>
    <property type="project" value="UniProtKB-KW"/>
</dbReference>
<dbReference type="Gene3D" id="1.10.1740.10">
    <property type="match status" value="1"/>
</dbReference>
<evidence type="ECO:0000256" key="1">
    <source>
        <dbReference type="ARBA" id="ARBA00010641"/>
    </source>
</evidence>
<dbReference type="AlphaFoldDB" id="A0A7M2WYM2"/>
<dbReference type="GO" id="GO:0006352">
    <property type="term" value="P:DNA-templated transcription initiation"/>
    <property type="evidence" value="ECO:0007669"/>
    <property type="project" value="InterPro"/>
</dbReference>
<keyword evidence="2" id="KW-0805">Transcription regulation</keyword>
<proteinExistence type="inferred from homology"/>
<dbReference type="KEGG" id="hbs:IPV69_04330"/>
<evidence type="ECO:0000259" key="7">
    <source>
        <dbReference type="Pfam" id="PF04545"/>
    </source>
</evidence>
<evidence type="ECO:0000313" key="9">
    <source>
        <dbReference type="Proteomes" id="UP000593765"/>
    </source>
</evidence>
<evidence type="ECO:0000256" key="4">
    <source>
        <dbReference type="ARBA" id="ARBA00023125"/>
    </source>
</evidence>
<accession>A0A7M2WYM2</accession>
<evidence type="ECO:0000256" key="5">
    <source>
        <dbReference type="ARBA" id="ARBA00023163"/>
    </source>
</evidence>
<dbReference type="InterPro" id="IPR013324">
    <property type="entry name" value="RNA_pol_sigma_r3/r4-like"/>
</dbReference>
<gene>
    <name evidence="8" type="ORF">IPV69_04330</name>
</gene>
<evidence type="ECO:0000256" key="2">
    <source>
        <dbReference type="ARBA" id="ARBA00023015"/>
    </source>
</evidence>
<sequence length="182" mass="20495">MDADLAETLEALHADSFGWALHCCRGDRCRAEDVLQTAYLKLAEARCTPPDDRRSALKTWWFGVIRLTAMEDHRTVRSRRSLLERLLGRAASRPEAVEISPEPTPPMSAQRNEQDDLLRRSLGQLSPRQAEVLHLTFYQGMTIGEAADVMGVGIGSARQHYERGKSRLRELLEKEACDANHA</sequence>
<dbReference type="NCBIfam" id="TIGR02937">
    <property type="entry name" value="sigma70-ECF"/>
    <property type="match status" value="1"/>
</dbReference>
<dbReference type="PANTHER" id="PTHR43133">
    <property type="entry name" value="RNA POLYMERASE ECF-TYPE SIGMA FACTO"/>
    <property type="match status" value="1"/>
</dbReference>
<evidence type="ECO:0000313" key="8">
    <source>
        <dbReference type="EMBL" id="QOV90598.1"/>
    </source>
</evidence>
<dbReference type="InterPro" id="IPR036388">
    <property type="entry name" value="WH-like_DNA-bd_sf"/>
</dbReference>
<evidence type="ECO:0000256" key="6">
    <source>
        <dbReference type="SAM" id="MobiDB-lite"/>
    </source>
</evidence>
<keyword evidence="5" id="KW-0804">Transcription</keyword>
<dbReference type="GO" id="GO:0016987">
    <property type="term" value="F:sigma factor activity"/>
    <property type="evidence" value="ECO:0007669"/>
    <property type="project" value="UniProtKB-KW"/>
</dbReference>